<dbReference type="PROSITE" id="PS51186">
    <property type="entry name" value="GNAT"/>
    <property type="match status" value="1"/>
</dbReference>
<sequence>MDSIWVGERVRVRGVEPEESLLLMEFDQDSTFMRNNDRLHPPRSKAGYRRYVESGDGTPDDDSFGAGIESLAEGRLVGWFGTNGIDKNSGVFSYGIAIGTDFQRRGYADEAIVLLLRYMFGERRFQKCDVEIYAYNTASLKLHEKLGFVEEGRRRRSQYFAGDYHDVVLMGITIEEYAAAHSLGTVQSS</sequence>
<evidence type="ECO:0000259" key="2">
    <source>
        <dbReference type="PROSITE" id="PS51186"/>
    </source>
</evidence>
<dbReference type="AlphaFoldDB" id="A0A852ZRV3"/>
<name>A0A852ZRV3_9ACTN</name>
<feature type="domain" description="N-acetyltransferase" evidence="2">
    <location>
        <begin position="10"/>
        <end position="175"/>
    </location>
</feature>
<keyword evidence="4" id="KW-1185">Reference proteome</keyword>
<dbReference type="GO" id="GO:0016747">
    <property type="term" value="F:acyltransferase activity, transferring groups other than amino-acyl groups"/>
    <property type="evidence" value="ECO:0007669"/>
    <property type="project" value="InterPro"/>
</dbReference>
<dbReference type="SUPFAM" id="SSF55729">
    <property type="entry name" value="Acyl-CoA N-acyltransferases (Nat)"/>
    <property type="match status" value="1"/>
</dbReference>
<dbReference type="PANTHER" id="PTHR43415:SF5">
    <property type="entry name" value="ACETYLTRANSFERASE"/>
    <property type="match status" value="1"/>
</dbReference>
<dbReference type="Gene3D" id="3.40.630.30">
    <property type="match status" value="1"/>
</dbReference>
<evidence type="ECO:0000256" key="1">
    <source>
        <dbReference type="SAM" id="MobiDB-lite"/>
    </source>
</evidence>
<keyword evidence="3" id="KW-0808">Transferase</keyword>
<dbReference type="Proteomes" id="UP000579605">
    <property type="component" value="Unassembled WGS sequence"/>
</dbReference>
<dbReference type="InterPro" id="IPR016181">
    <property type="entry name" value="Acyl_CoA_acyltransferase"/>
</dbReference>
<dbReference type="Pfam" id="PF13302">
    <property type="entry name" value="Acetyltransf_3"/>
    <property type="match status" value="1"/>
</dbReference>
<gene>
    <name evidence="3" type="ORF">F4554_003974</name>
</gene>
<proteinExistence type="predicted"/>
<comment type="caution">
    <text evidence="3">The sequence shown here is derived from an EMBL/GenBank/DDBJ whole genome shotgun (WGS) entry which is preliminary data.</text>
</comment>
<dbReference type="RefSeq" id="WP_179788928.1">
    <property type="nucleotide sequence ID" value="NZ_BAAARR010000023.1"/>
</dbReference>
<organism evidence="3 4">
    <name type="scientific">Actinopolymorpha rutila</name>
    <dbReference type="NCBI Taxonomy" id="446787"/>
    <lineage>
        <taxon>Bacteria</taxon>
        <taxon>Bacillati</taxon>
        <taxon>Actinomycetota</taxon>
        <taxon>Actinomycetes</taxon>
        <taxon>Propionibacteriales</taxon>
        <taxon>Actinopolymorphaceae</taxon>
        <taxon>Actinopolymorpha</taxon>
    </lineage>
</organism>
<evidence type="ECO:0000313" key="4">
    <source>
        <dbReference type="Proteomes" id="UP000579605"/>
    </source>
</evidence>
<feature type="region of interest" description="Disordered" evidence="1">
    <location>
        <begin position="34"/>
        <end position="63"/>
    </location>
</feature>
<protein>
    <submittedName>
        <fullName evidence="3">RimJ/RimL family protein N-acetyltransferase</fullName>
    </submittedName>
</protein>
<evidence type="ECO:0000313" key="3">
    <source>
        <dbReference type="EMBL" id="NYH91336.1"/>
    </source>
</evidence>
<accession>A0A852ZRV3</accession>
<dbReference type="InterPro" id="IPR000182">
    <property type="entry name" value="GNAT_dom"/>
</dbReference>
<dbReference type="EMBL" id="JACBZH010000001">
    <property type="protein sequence ID" value="NYH91336.1"/>
    <property type="molecule type" value="Genomic_DNA"/>
</dbReference>
<reference evidence="3 4" key="1">
    <citation type="submission" date="2020-07" db="EMBL/GenBank/DDBJ databases">
        <title>Sequencing the genomes of 1000 actinobacteria strains.</title>
        <authorList>
            <person name="Klenk H.-P."/>
        </authorList>
    </citation>
    <scope>NUCLEOTIDE SEQUENCE [LARGE SCALE GENOMIC DNA]</scope>
    <source>
        <strain evidence="3 4">DSM 18448</strain>
    </source>
</reference>
<dbReference type="PANTHER" id="PTHR43415">
    <property type="entry name" value="SPERMIDINE N(1)-ACETYLTRANSFERASE"/>
    <property type="match status" value="1"/>
</dbReference>